<name>A0A834ZL25_TETSI</name>
<evidence type="ECO:0000313" key="2">
    <source>
        <dbReference type="EMBL" id="KAF8409634.1"/>
    </source>
</evidence>
<feature type="region of interest" description="Disordered" evidence="1">
    <location>
        <begin position="125"/>
        <end position="174"/>
    </location>
</feature>
<feature type="compositionally biased region" description="Low complexity" evidence="1">
    <location>
        <begin position="152"/>
        <end position="161"/>
    </location>
</feature>
<dbReference type="AlphaFoldDB" id="A0A834ZL25"/>
<reference evidence="2 3" key="1">
    <citation type="submission" date="2020-04" db="EMBL/GenBank/DDBJ databases">
        <title>Plant Genome Project.</title>
        <authorList>
            <person name="Zhang R.-G."/>
        </authorList>
    </citation>
    <scope>NUCLEOTIDE SEQUENCE [LARGE SCALE GENOMIC DNA]</scope>
    <source>
        <strain evidence="2">YNK0</strain>
        <tissue evidence="2">Leaf</tissue>
    </source>
</reference>
<protein>
    <submittedName>
        <fullName evidence="2">Uncharacterized protein</fullName>
    </submittedName>
</protein>
<feature type="compositionally biased region" description="Basic and acidic residues" evidence="1">
    <location>
        <begin position="135"/>
        <end position="149"/>
    </location>
</feature>
<gene>
    <name evidence="2" type="ORF">HHK36_005712</name>
</gene>
<keyword evidence="3" id="KW-1185">Reference proteome</keyword>
<evidence type="ECO:0000313" key="3">
    <source>
        <dbReference type="Proteomes" id="UP000655225"/>
    </source>
</evidence>
<dbReference type="EMBL" id="JABCRI010000003">
    <property type="protein sequence ID" value="KAF8409634.1"/>
    <property type="molecule type" value="Genomic_DNA"/>
</dbReference>
<evidence type="ECO:0000256" key="1">
    <source>
        <dbReference type="SAM" id="MobiDB-lite"/>
    </source>
</evidence>
<organism evidence="2 3">
    <name type="scientific">Tetracentron sinense</name>
    <name type="common">Spur-leaf</name>
    <dbReference type="NCBI Taxonomy" id="13715"/>
    <lineage>
        <taxon>Eukaryota</taxon>
        <taxon>Viridiplantae</taxon>
        <taxon>Streptophyta</taxon>
        <taxon>Embryophyta</taxon>
        <taxon>Tracheophyta</taxon>
        <taxon>Spermatophyta</taxon>
        <taxon>Magnoliopsida</taxon>
        <taxon>Trochodendrales</taxon>
        <taxon>Trochodendraceae</taxon>
        <taxon>Tetracentron</taxon>
    </lineage>
</organism>
<accession>A0A834ZL25</accession>
<dbReference type="Proteomes" id="UP000655225">
    <property type="component" value="Unassembled WGS sequence"/>
</dbReference>
<proteinExistence type="predicted"/>
<dbReference type="OrthoDB" id="1937859at2759"/>
<comment type="caution">
    <text evidence="2">The sequence shown here is derived from an EMBL/GenBank/DDBJ whole genome shotgun (WGS) entry which is preliminary data.</text>
</comment>
<dbReference type="PANTHER" id="PTHR31903:SF6">
    <property type="entry name" value="F12F1.11-RELATED"/>
    <property type="match status" value="1"/>
</dbReference>
<sequence>MKKLYRKDKVHPSPPLVSDHLAFLPATILTLTVALSPEDREVLAYLISCSGSSGNFSGGRRNTQKGGVGGSGGDHPPLFHCNCFRCYMSFWVRWDSSPNHQLIHEIIDAFEDGLFQTKNMKNKKERRKKSCNGLDDGKSLDESSERDELGESESVGVSTDGEVGGDEGEEGSEKGSVRWFVSILGEKIWGVLDSIKGGKEEKVGRFTIKSTYKLLCVVSPLPHTLKPSTSLRILDKANLLQQKILDSKFCQLCGVVEESTDHARFTVHKQSALGLGLRFQGGMIDLCATIIRSSEFVAEIQSASVPCNVGWTKLNCDGEVSSDGFHIATGLCVQDHSGHIIALRASIHLSSPVIVVKVYAVLQETVLAVEKVWSAVVVESNCLELLQSLVHLLILAVVLSKLSPMISK</sequence>
<dbReference type="PANTHER" id="PTHR31903">
    <property type="entry name" value="F12F1.11-RELATED"/>
    <property type="match status" value="1"/>
</dbReference>